<dbReference type="InterPro" id="IPR017853">
    <property type="entry name" value="GH"/>
</dbReference>
<sequence>MGKIKPRYLLLMKKKFYYLLTAIWLVSIQACSAQQSITKFKTLNYLYSISGKKVISGIHNREPNADPGHWTERIKQTTGTYPGLWSGDFLFQKDNIDNRGIMINEAIKRWKQGFLINIMWHACNPANTQPCGWDDGRGVLSNLSDVQWKELVTDGTALNKRWKQMMDEVAAHLQKLEDNGVEVLFRPLHEMNQGKFWWGGRPGAEGTAKLFRITHDYLVKTKGLGNLIWVWDIQDFPTLEDDVKGYNPGDEYWDIAALDVYDRSGFTAEKYLIMQSIPGGKPIAIGECDKLPSAQQLEAQSKYTFFMGWSELVFSNNTTDEIKGLYKAPNVLTLGEMPGWLK</sequence>
<evidence type="ECO:0000256" key="2">
    <source>
        <dbReference type="ARBA" id="ARBA00022801"/>
    </source>
</evidence>
<evidence type="ECO:0000256" key="5">
    <source>
        <dbReference type="SAM" id="SignalP"/>
    </source>
</evidence>
<feature type="domain" description="GH26" evidence="6">
    <location>
        <begin position="37"/>
        <end position="335"/>
    </location>
</feature>
<dbReference type="OrthoDB" id="9803686at2"/>
<dbReference type="InterPro" id="IPR022790">
    <property type="entry name" value="GH26_dom"/>
</dbReference>
<accession>A0A3S2VQE7</accession>
<protein>
    <submittedName>
        <fullName evidence="7">Glycoside hydrolase</fullName>
    </submittedName>
</protein>
<dbReference type="PROSITE" id="PS51764">
    <property type="entry name" value="GH26"/>
    <property type="match status" value="1"/>
</dbReference>
<evidence type="ECO:0000259" key="6">
    <source>
        <dbReference type="PROSITE" id="PS51764"/>
    </source>
</evidence>
<dbReference type="Proteomes" id="UP000282759">
    <property type="component" value="Unassembled WGS sequence"/>
</dbReference>
<dbReference type="Gene3D" id="3.20.20.80">
    <property type="entry name" value="Glycosidases"/>
    <property type="match status" value="1"/>
</dbReference>
<dbReference type="PRINTS" id="PR00739">
    <property type="entry name" value="GLHYDRLASE26"/>
</dbReference>
<keyword evidence="5" id="KW-0732">Signal</keyword>
<feature type="signal peptide" evidence="5">
    <location>
        <begin position="1"/>
        <end position="33"/>
    </location>
</feature>
<dbReference type="GO" id="GO:0016985">
    <property type="term" value="F:mannan endo-1,4-beta-mannosidase activity"/>
    <property type="evidence" value="ECO:0007669"/>
    <property type="project" value="InterPro"/>
</dbReference>
<proteinExistence type="inferred from homology"/>
<evidence type="ECO:0000256" key="3">
    <source>
        <dbReference type="ARBA" id="ARBA00023295"/>
    </source>
</evidence>
<dbReference type="GO" id="GO:0006080">
    <property type="term" value="P:substituted mannan metabolic process"/>
    <property type="evidence" value="ECO:0007669"/>
    <property type="project" value="InterPro"/>
</dbReference>
<dbReference type="Pfam" id="PF02156">
    <property type="entry name" value="Glyco_hydro_26"/>
    <property type="match status" value="1"/>
</dbReference>
<dbReference type="SUPFAM" id="SSF51445">
    <property type="entry name" value="(Trans)glycosidases"/>
    <property type="match status" value="1"/>
</dbReference>
<dbReference type="PANTHER" id="PTHR40079">
    <property type="entry name" value="MANNAN ENDO-1,4-BETA-MANNOSIDASE E-RELATED"/>
    <property type="match status" value="1"/>
</dbReference>
<evidence type="ECO:0000313" key="8">
    <source>
        <dbReference type="Proteomes" id="UP000282759"/>
    </source>
</evidence>
<evidence type="ECO:0000256" key="1">
    <source>
        <dbReference type="ARBA" id="ARBA00007754"/>
    </source>
</evidence>
<organism evidence="7 8">
    <name type="scientific">Mucilaginibacter limnophilus</name>
    <dbReference type="NCBI Taxonomy" id="1932778"/>
    <lineage>
        <taxon>Bacteria</taxon>
        <taxon>Pseudomonadati</taxon>
        <taxon>Bacteroidota</taxon>
        <taxon>Sphingobacteriia</taxon>
        <taxon>Sphingobacteriales</taxon>
        <taxon>Sphingobacteriaceae</taxon>
        <taxon>Mucilaginibacter</taxon>
    </lineage>
</organism>
<feature type="active site" description="Proton donor" evidence="4">
    <location>
        <position position="190"/>
    </location>
</feature>
<comment type="similarity">
    <text evidence="1 4">Belongs to the glycosyl hydrolase 26 family.</text>
</comment>
<dbReference type="InterPro" id="IPR000805">
    <property type="entry name" value="Glyco_hydro_26"/>
</dbReference>
<name>A0A3S2VQE7_9SPHI</name>
<feature type="chain" id="PRO_5018614323" evidence="5">
    <location>
        <begin position="34"/>
        <end position="342"/>
    </location>
</feature>
<comment type="caution">
    <text evidence="7">The sequence shown here is derived from an EMBL/GenBank/DDBJ whole genome shotgun (WGS) entry which is preliminary data.</text>
</comment>
<keyword evidence="8" id="KW-1185">Reference proteome</keyword>
<evidence type="ECO:0000256" key="4">
    <source>
        <dbReference type="PROSITE-ProRule" id="PRU01100"/>
    </source>
</evidence>
<dbReference type="EMBL" id="SACK01000001">
    <property type="protein sequence ID" value="RVU03000.1"/>
    <property type="molecule type" value="Genomic_DNA"/>
</dbReference>
<dbReference type="AlphaFoldDB" id="A0A3S2VQE7"/>
<dbReference type="PROSITE" id="PS51257">
    <property type="entry name" value="PROKAR_LIPOPROTEIN"/>
    <property type="match status" value="1"/>
</dbReference>
<keyword evidence="3 4" id="KW-0326">Glycosidase</keyword>
<keyword evidence="2 4" id="KW-0378">Hydrolase</keyword>
<dbReference type="PANTHER" id="PTHR40079:SF4">
    <property type="entry name" value="GH26 DOMAIN-CONTAINING PROTEIN-RELATED"/>
    <property type="match status" value="1"/>
</dbReference>
<feature type="active site" description="Nucleophile" evidence="4">
    <location>
        <position position="287"/>
    </location>
</feature>
<evidence type="ECO:0000313" key="7">
    <source>
        <dbReference type="EMBL" id="RVU03000.1"/>
    </source>
</evidence>
<gene>
    <name evidence="7" type="ORF">EOD41_03435</name>
</gene>
<reference evidence="7 8" key="1">
    <citation type="submission" date="2019-01" db="EMBL/GenBank/DDBJ databases">
        <authorList>
            <person name="Chen W.-M."/>
        </authorList>
    </citation>
    <scope>NUCLEOTIDE SEQUENCE [LARGE SCALE GENOMIC DNA]</scope>
    <source>
        <strain evidence="7 8">YBJ-36</strain>
    </source>
</reference>